<dbReference type="SUPFAM" id="SSF48452">
    <property type="entry name" value="TPR-like"/>
    <property type="match status" value="1"/>
</dbReference>
<evidence type="ECO:0008006" key="2">
    <source>
        <dbReference type="Google" id="ProtNLM"/>
    </source>
</evidence>
<reference evidence="1" key="1">
    <citation type="submission" date="2019-08" db="EMBL/GenBank/DDBJ databases">
        <authorList>
            <person name="Kucharzyk K."/>
            <person name="Murdoch R.W."/>
            <person name="Higgins S."/>
            <person name="Loffler F."/>
        </authorList>
    </citation>
    <scope>NUCLEOTIDE SEQUENCE</scope>
</reference>
<dbReference type="Gene3D" id="1.25.40.10">
    <property type="entry name" value="Tetratricopeptide repeat domain"/>
    <property type="match status" value="2"/>
</dbReference>
<dbReference type="AlphaFoldDB" id="A0A645GHZ6"/>
<sequence length="228" mass="25934">MKSDKPELALDAYMKVMQQGEGSFVELATLNYARIAYRLEKYKKALEGYSTLSIIAKLPNNKTEAEVGRINSFFMDKQYENAVAEAQKIQVQNLDESDRGRVKYVLAKSYFLLGERTKALPILKEIAKNKAVPEGAECQYMIITNAFDNGDFSTVEKEVFAFSDSNTPQTYWLAKSFILLGDSYAEREDWEQAEATFKSILDSYKSTSKDDIADQVKMRLSKISKKTK</sequence>
<dbReference type="InterPro" id="IPR011990">
    <property type="entry name" value="TPR-like_helical_dom_sf"/>
</dbReference>
<proteinExistence type="predicted"/>
<gene>
    <name evidence="1" type="ORF">SDC9_174026</name>
</gene>
<dbReference type="InterPro" id="IPR019734">
    <property type="entry name" value="TPR_rpt"/>
</dbReference>
<comment type="caution">
    <text evidence="1">The sequence shown here is derived from an EMBL/GenBank/DDBJ whole genome shotgun (WGS) entry which is preliminary data.</text>
</comment>
<organism evidence="1">
    <name type="scientific">bioreactor metagenome</name>
    <dbReference type="NCBI Taxonomy" id="1076179"/>
    <lineage>
        <taxon>unclassified sequences</taxon>
        <taxon>metagenomes</taxon>
        <taxon>ecological metagenomes</taxon>
    </lineage>
</organism>
<name>A0A645GHZ6_9ZZZZ</name>
<evidence type="ECO:0000313" key="1">
    <source>
        <dbReference type="EMBL" id="MPN26601.1"/>
    </source>
</evidence>
<protein>
    <recommendedName>
        <fullName evidence="2">Tetratricopeptide repeat protein</fullName>
    </recommendedName>
</protein>
<dbReference type="Pfam" id="PF13174">
    <property type="entry name" value="TPR_6"/>
    <property type="match status" value="1"/>
</dbReference>
<accession>A0A645GHZ6</accession>
<dbReference type="EMBL" id="VSSQ01076184">
    <property type="protein sequence ID" value="MPN26601.1"/>
    <property type="molecule type" value="Genomic_DNA"/>
</dbReference>